<dbReference type="Pfam" id="PF13639">
    <property type="entry name" value="zf-RING_2"/>
    <property type="match status" value="1"/>
</dbReference>
<name>A0A8J2KU43_9HEXA</name>
<dbReference type="InterPro" id="IPR042494">
    <property type="entry name" value="RNF103"/>
</dbReference>
<dbReference type="PANTHER" id="PTHR15302">
    <property type="entry name" value="E3 UBIQUITIN-PROTEIN LIGASE RNF103"/>
    <property type="match status" value="1"/>
</dbReference>
<sequence length="117" mass="13017">MSTEGARTALLPTQKRGSSSLFLRIREWTTQVISGELNCHSDRSSVMPFGCTICLVDLERCPTSESNGPIESLRQSSGITAVPCGHVFHTVCIMQWLQCGEGCPYCREPFEEDEMQE</sequence>
<keyword evidence="6" id="KW-1185">Reference proteome</keyword>
<reference evidence="5" key="1">
    <citation type="submission" date="2021-06" db="EMBL/GenBank/DDBJ databases">
        <authorList>
            <person name="Hodson N. C."/>
            <person name="Mongue J. A."/>
            <person name="Jaron S. K."/>
        </authorList>
    </citation>
    <scope>NUCLEOTIDE SEQUENCE</scope>
</reference>
<dbReference type="InterPro" id="IPR001841">
    <property type="entry name" value="Znf_RING"/>
</dbReference>
<evidence type="ECO:0000256" key="1">
    <source>
        <dbReference type="ARBA" id="ARBA00022771"/>
    </source>
</evidence>
<dbReference type="GO" id="GO:0016567">
    <property type="term" value="P:protein ubiquitination"/>
    <property type="evidence" value="ECO:0007669"/>
    <property type="project" value="InterPro"/>
</dbReference>
<comment type="caution">
    <text evidence="5">The sequence shown here is derived from an EMBL/GenBank/DDBJ whole genome shotgun (WGS) entry which is preliminary data.</text>
</comment>
<dbReference type="SMART" id="SM00184">
    <property type="entry name" value="RING"/>
    <property type="match status" value="1"/>
</dbReference>
<accession>A0A8J2KU43</accession>
<gene>
    <name evidence="5" type="ORF">AFUS01_LOCUS31769</name>
</gene>
<keyword evidence="1 3" id="KW-0479">Metal-binding</keyword>
<dbReference type="GO" id="GO:0004842">
    <property type="term" value="F:ubiquitin-protein transferase activity"/>
    <property type="evidence" value="ECO:0007669"/>
    <property type="project" value="InterPro"/>
</dbReference>
<proteinExistence type="predicted"/>
<evidence type="ECO:0000256" key="3">
    <source>
        <dbReference type="PROSITE-ProRule" id="PRU00175"/>
    </source>
</evidence>
<protein>
    <recommendedName>
        <fullName evidence="4">RING-type domain-containing protein</fullName>
    </recommendedName>
</protein>
<feature type="domain" description="RING-type" evidence="4">
    <location>
        <begin position="51"/>
        <end position="107"/>
    </location>
</feature>
<evidence type="ECO:0000313" key="5">
    <source>
        <dbReference type="EMBL" id="CAG7821430.1"/>
    </source>
</evidence>
<feature type="non-terminal residue" evidence="5">
    <location>
        <position position="1"/>
    </location>
</feature>
<dbReference type="GO" id="GO:0036503">
    <property type="term" value="P:ERAD pathway"/>
    <property type="evidence" value="ECO:0007669"/>
    <property type="project" value="TreeGrafter"/>
</dbReference>
<dbReference type="AlphaFoldDB" id="A0A8J2KU43"/>
<evidence type="ECO:0000259" key="4">
    <source>
        <dbReference type="PROSITE" id="PS50089"/>
    </source>
</evidence>
<evidence type="ECO:0000313" key="6">
    <source>
        <dbReference type="Proteomes" id="UP000708208"/>
    </source>
</evidence>
<dbReference type="PANTHER" id="PTHR15302:SF0">
    <property type="entry name" value="E3 UBIQUITIN-PROTEIN LIGASE RNF103"/>
    <property type="match status" value="1"/>
</dbReference>
<organism evidence="5 6">
    <name type="scientific">Allacma fusca</name>
    <dbReference type="NCBI Taxonomy" id="39272"/>
    <lineage>
        <taxon>Eukaryota</taxon>
        <taxon>Metazoa</taxon>
        <taxon>Ecdysozoa</taxon>
        <taxon>Arthropoda</taxon>
        <taxon>Hexapoda</taxon>
        <taxon>Collembola</taxon>
        <taxon>Symphypleona</taxon>
        <taxon>Sminthuridae</taxon>
        <taxon>Allacma</taxon>
    </lineage>
</organism>
<dbReference type="GO" id="GO:0005783">
    <property type="term" value="C:endoplasmic reticulum"/>
    <property type="evidence" value="ECO:0007669"/>
    <property type="project" value="TreeGrafter"/>
</dbReference>
<dbReference type="GO" id="GO:0008270">
    <property type="term" value="F:zinc ion binding"/>
    <property type="evidence" value="ECO:0007669"/>
    <property type="project" value="UniProtKB-KW"/>
</dbReference>
<dbReference type="OrthoDB" id="21204at2759"/>
<keyword evidence="1 3" id="KW-0863">Zinc-finger</keyword>
<evidence type="ECO:0000256" key="2">
    <source>
        <dbReference type="ARBA" id="ARBA00022833"/>
    </source>
</evidence>
<dbReference type="Proteomes" id="UP000708208">
    <property type="component" value="Unassembled WGS sequence"/>
</dbReference>
<dbReference type="PROSITE" id="PS50089">
    <property type="entry name" value="ZF_RING_2"/>
    <property type="match status" value="1"/>
</dbReference>
<dbReference type="EMBL" id="CAJVCH010511012">
    <property type="protein sequence ID" value="CAG7821430.1"/>
    <property type="molecule type" value="Genomic_DNA"/>
</dbReference>
<keyword evidence="2" id="KW-0862">Zinc</keyword>